<evidence type="ECO:0000259" key="1">
    <source>
        <dbReference type="SMART" id="SM01340"/>
    </source>
</evidence>
<dbReference type="OrthoDB" id="429932at2759"/>
<dbReference type="GO" id="GO:0006298">
    <property type="term" value="P:mismatch repair"/>
    <property type="evidence" value="ECO:0007669"/>
    <property type="project" value="InterPro"/>
</dbReference>
<dbReference type="GO" id="GO:0030983">
    <property type="term" value="F:mismatched DNA binding"/>
    <property type="evidence" value="ECO:0007669"/>
    <property type="project" value="InterPro"/>
</dbReference>
<evidence type="ECO:0000313" key="3">
    <source>
        <dbReference type="Proteomes" id="UP000749646"/>
    </source>
</evidence>
<evidence type="ECO:0000313" key="2">
    <source>
        <dbReference type="EMBL" id="KAF9970681.1"/>
    </source>
</evidence>
<sequence length="333" mass="38002">MALTAPRVSFTVIDMAKDIKVLSCRKVDSQLHRITAVLGQSLASSLTFVRSSPDETTYSFSGYISTVGHYNRLYQYIFLNNRPIKWDELHKAITVLFQQSSFSKDSLHYDEDVRRNRERHPVFVLKLKCPASTYDICVDPSKATVQLEDEERVLQVVRDTIISFLVQQHLLSRSVASTLRNRTTIKKRKSRARGPIGGHSSEAISLGHFPHVKTSRPSRAAKLPRHDSRNDKECHGQIEMDIEEELEFELDIDWMAPMLDDDFVMNEEISAARRWFAHKAIQHWNIRNLGTGCTSKMGQPCIPNSTQADPITENNKPGCFEGIWAGRVRKGVY</sequence>
<dbReference type="InterPro" id="IPR020568">
    <property type="entry name" value="Ribosomal_Su5_D2-typ_SF"/>
</dbReference>
<protein>
    <submittedName>
        <fullName evidence="2">DNA mismatch repair protein</fullName>
    </submittedName>
</protein>
<reference evidence="2" key="1">
    <citation type="journal article" date="2020" name="Fungal Divers.">
        <title>Resolving the Mortierellaceae phylogeny through synthesis of multi-gene phylogenetics and phylogenomics.</title>
        <authorList>
            <person name="Vandepol N."/>
            <person name="Liber J."/>
            <person name="Desiro A."/>
            <person name="Na H."/>
            <person name="Kennedy M."/>
            <person name="Barry K."/>
            <person name="Grigoriev I.V."/>
            <person name="Miller A.N."/>
            <person name="O'Donnell K."/>
            <person name="Stajich J.E."/>
            <person name="Bonito G."/>
        </authorList>
    </citation>
    <scope>NUCLEOTIDE SEQUENCE</scope>
    <source>
        <strain evidence="2">MES-2147</strain>
    </source>
</reference>
<accession>A0A9P6JK90</accession>
<dbReference type="PANTHER" id="PTHR10073">
    <property type="entry name" value="DNA MISMATCH REPAIR PROTEIN MLH, PMS, MUTL"/>
    <property type="match status" value="1"/>
</dbReference>
<dbReference type="Gene3D" id="3.30.230.10">
    <property type="match status" value="1"/>
</dbReference>
<keyword evidence="3" id="KW-1185">Reference proteome</keyword>
<comment type="caution">
    <text evidence="2">The sequence shown here is derived from an EMBL/GenBank/DDBJ whole genome shotgun (WGS) entry which is preliminary data.</text>
</comment>
<name>A0A9P6JK90_9FUNG</name>
<dbReference type="SUPFAM" id="SSF54211">
    <property type="entry name" value="Ribosomal protein S5 domain 2-like"/>
    <property type="match status" value="1"/>
</dbReference>
<dbReference type="Pfam" id="PF01119">
    <property type="entry name" value="DNA_mis_repair"/>
    <property type="match status" value="1"/>
</dbReference>
<dbReference type="EMBL" id="JAAAHW010004939">
    <property type="protein sequence ID" value="KAF9970681.1"/>
    <property type="molecule type" value="Genomic_DNA"/>
</dbReference>
<dbReference type="Proteomes" id="UP000749646">
    <property type="component" value="Unassembled WGS sequence"/>
</dbReference>
<dbReference type="GO" id="GO:0005524">
    <property type="term" value="F:ATP binding"/>
    <property type="evidence" value="ECO:0007669"/>
    <property type="project" value="InterPro"/>
</dbReference>
<proteinExistence type="predicted"/>
<gene>
    <name evidence="2" type="primary">MLH3</name>
    <name evidence="2" type="ORF">BGZ65_010948</name>
</gene>
<dbReference type="GO" id="GO:0032300">
    <property type="term" value="C:mismatch repair complex"/>
    <property type="evidence" value="ECO:0007669"/>
    <property type="project" value="InterPro"/>
</dbReference>
<dbReference type="InterPro" id="IPR038973">
    <property type="entry name" value="MutL/Mlh/Pms-like"/>
</dbReference>
<dbReference type="PANTHER" id="PTHR10073:SF47">
    <property type="entry name" value="DNA MISMATCH REPAIR PROTEIN MLH3"/>
    <property type="match status" value="1"/>
</dbReference>
<feature type="domain" description="DNA mismatch repair protein S5" evidence="1">
    <location>
        <begin position="34"/>
        <end position="166"/>
    </location>
</feature>
<dbReference type="InterPro" id="IPR013507">
    <property type="entry name" value="DNA_mismatch_S5_2-like"/>
</dbReference>
<dbReference type="SMART" id="SM01340">
    <property type="entry name" value="DNA_mis_repair"/>
    <property type="match status" value="1"/>
</dbReference>
<dbReference type="GO" id="GO:0016887">
    <property type="term" value="F:ATP hydrolysis activity"/>
    <property type="evidence" value="ECO:0007669"/>
    <property type="project" value="InterPro"/>
</dbReference>
<dbReference type="GO" id="GO:0140664">
    <property type="term" value="F:ATP-dependent DNA damage sensor activity"/>
    <property type="evidence" value="ECO:0007669"/>
    <property type="project" value="InterPro"/>
</dbReference>
<dbReference type="AlphaFoldDB" id="A0A9P6JK90"/>
<organism evidence="2 3">
    <name type="scientific">Modicella reniformis</name>
    <dbReference type="NCBI Taxonomy" id="1440133"/>
    <lineage>
        <taxon>Eukaryota</taxon>
        <taxon>Fungi</taxon>
        <taxon>Fungi incertae sedis</taxon>
        <taxon>Mucoromycota</taxon>
        <taxon>Mortierellomycotina</taxon>
        <taxon>Mortierellomycetes</taxon>
        <taxon>Mortierellales</taxon>
        <taxon>Mortierellaceae</taxon>
        <taxon>Modicella</taxon>
    </lineage>
</organism>
<dbReference type="InterPro" id="IPR014721">
    <property type="entry name" value="Ribsml_uS5_D2-typ_fold_subgr"/>
</dbReference>